<evidence type="ECO:0000256" key="1">
    <source>
        <dbReference type="SAM" id="SignalP"/>
    </source>
</evidence>
<sequence>MKFFKNLNSIILSIVLLTKTGNSQGITLTQDQSDLQEVLDYLGNSQGSLKMASRTATMGLISLKEIRQNSNPSTPTCQDALKEVFQLYQSYCYFPGRIDYSENNMRSLQNWIWPLCNLNDCAKISYNWQRPLIEACPNENEIYVDNGTLTGLTRSFFQNYRLEKQGGSSQICKMELTQDGVYCAARFFDNLQKMWIKGISVSKVFGYCNESCAWAMSRAICDSCFKKFSTYILSAPNSHQISPLIKNVIGIDNEVQFDQFKSYLKTINNLV</sequence>
<dbReference type="AlphaFoldDB" id="A0AAD5TV03"/>
<protein>
    <submittedName>
        <fullName evidence="2">Uncharacterized protein</fullName>
    </submittedName>
</protein>
<dbReference type="Proteomes" id="UP001211065">
    <property type="component" value="Unassembled WGS sequence"/>
</dbReference>
<organism evidence="2 3">
    <name type="scientific">Clydaea vesicula</name>
    <dbReference type="NCBI Taxonomy" id="447962"/>
    <lineage>
        <taxon>Eukaryota</taxon>
        <taxon>Fungi</taxon>
        <taxon>Fungi incertae sedis</taxon>
        <taxon>Chytridiomycota</taxon>
        <taxon>Chytridiomycota incertae sedis</taxon>
        <taxon>Chytridiomycetes</taxon>
        <taxon>Lobulomycetales</taxon>
        <taxon>Lobulomycetaceae</taxon>
        <taxon>Clydaea</taxon>
    </lineage>
</organism>
<name>A0AAD5TV03_9FUNG</name>
<keyword evidence="3" id="KW-1185">Reference proteome</keyword>
<accession>A0AAD5TV03</accession>
<gene>
    <name evidence="2" type="ORF">HK099_000394</name>
</gene>
<evidence type="ECO:0000313" key="3">
    <source>
        <dbReference type="Proteomes" id="UP001211065"/>
    </source>
</evidence>
<dbReference type="EMBL" id="JADGJW010001090">
    <property type="protein sequence ID" value="KAJ3206926.1"/>
    <property type="molecule type" value="Genomic_DNA"/>
</dbReference>
<keyword evidence="1" id="KW-0732">Signal</keyword>
<proteinExistence type="predicted"/>
<reference evidence="2" key="1">
    <citation type="submission" date="2020-05" db="EMBL/GenBank/DDBJ databases">
        <title>Phylogenomic resolution of chytrid fungi.</title>
        <authorList>
            <person name="Stajich J.E."/>
            <person name="Amses K."/>
            <person name="Simmons R."/>
            <person name="Seto K."/>
            <person name="Myers J."/>
            <person name="Bonds A."/>
            <person name="Quandt C.A."/>
            <person name="Barry K."/>
            <person name="Liu P."/>
            <person name="Grigoriev I."/>
            <person name="Longcore J.E."/>
            <person name="James T.Y."/>
        </authorList>
    </citation>
    <scope>NUCLEOTIDE SEQUENCE</scope>
    <source>
        <strain evidence="2">JEL0476</strain>
    </source>
</reference>
<evidence type="ECO:0000313" key="2">
    <source>
        <dbReference type="EMBL" id="KAJ3206926.1"/>
    </source>
</evidence>
<feature type="signal peptide" evidence="1">
    <location>
        <begin position="1"/>
        <end position="25"/>
    </location>
</feature>
<feature type="chain" id="PRO_5042080113" evidence="1">
    <location>
        <begin position="26"/>
        <end position="271"/>
    </location>
</feature>
<comment type="caution">
    <text evidence="2">The sequence shown here is derived from an EMBL/GenBank/DDBJ whole genome shotgun (WGS) entry which is preliminary data.</text>
</comment>